<dbReference type="SMART" id="SM00283">
    <property type="entry name" value="MA"/>
    <property type="match status" value="1"/>
</dbReference>
<evidence type="ECO:0000256" key="7">
    <source>
        <dbReference type="SAM" id="MobiDB-lite"/>
    </source>
</evidence>
<evidence type="ECO:0000256" key="4">
    <source>
        <dbReference type="ARBA" id="ARBA00023224"/>
    </source>
</evidence>
<evidence type="ECO:0000259" key="10">
    <source>
        <dbReference type="PROSITE" id="PS50885"/>
    </source>
</evidence>
<feature type="domain" description="HAMP" evidence="10">
    <location>
        <begin position="203"/>
        <end position="255"/>
    </location>
</feature>
<keyword evidence="12" id="KW-1185">Reference proteome</keyword>
<keyword evidence="8" id="KW-0812">Transmembrane</keyword>
<dbReference type="InterPro" id="IPR003660">
    <property type="entry name" value="HAMP_dom"/>
</dbReference>
<dbReference type="SMART" id="SM00304">
    <property type="entry name" value="HAMP"/>
    <property type="match status" value="1"/>
</dbReference>
<dbReference type="Pfam" id="PF00015">
    <property type="entry name" value="MCPsignal"/>
    <property type="match status" value="1"/>
</dbReference>
<evidence type="ECO:0000256" key="1">
    <source>
        <dbReference type="ARBA" id="ARBA00004236"/>
    </source>
</evidence>
<keyword evidence="8" id="KW-1133">Transmembrane helix</keyword>
<dbReference type="InterPro" id="IPR004089">
    <property type="entry name" value="MCPsignal_dom"/>
</dbReference>
<dbReference type="EMBL" id="JBHSNP010000027">
    <property type="protein sequence ID" value="MFC5604275.1"/>
    <property type="molecule type" value="Genomic_DNA"/>
</dbReference>
<accession>A0ABW0U265</accession>
<dbReference type="Gene3D" id="6.10.340.10">
    <property type="match status" value="1"/>
</dbReference>
<evidence type="ECO:0000256" key="8">
    <source>
        <dbReference type="SAM" id="Phobius"/>
    </source>
</evidence>
<feature type="transmembrane region" description="Helical" evidence="8">
    <location>
        <begin position="12"/>
        <end position="33"/>
    </location>
</feature>
<name>A0ABW0U265_9BACL</name>
<evidence type="ECO:0000256" key="6">
    <source>
        <dbReference type="PROSITE-ProRule" id="PRU00284"/>
    </source>
</evidence>
<keyword evidence="4 6" id="KW-0807">Transducer</keyword>
<proteinExistence type="inferred from homology"/>
<dbReference type="SUPFAM" id="SSF58104">
    <property type="entry name" value="Methyl-accepting chemotaxis protein (MCP) signaling domain"/>
    <property type="match status" value="1"/>
</dbReference>
<dbReference type="RefSeq" id="WP_381445863.1">
    <property type="nucleotide sequence ID" value="NZ_JBHSNP010000027.1"/>
</dbReference>
<sequence length="591" mass="64180">MFRQKGSVRKKIILGTLIPIYLLTMLFGFVFYYTSMRIVEVNVMPEFEKSLSTTMDGVKEKVTGRLVNRALQDKNAHNQVLHIINGEKKKSGVENISVHSIVDGGDMLLAFSDSTDYLVPQAFNADHNRALEKGEALFSGVYKDEYGVHKSLYYPIPESDSVIVVSQDASSITDLQRTNIIVTISLIVLGSILGVAIPSIISRRITNPLQELVRFTEVIAQGDLTQTVQLKSQDEIGRLAHSFEHMKNELSSMIKHVNTAADNVVNSSSELASSAEQMSEVVNQSTVATQEVSTSSESLSVAANQNLTALEQITAGIQDIADSTSKVAEETLEVSEAAEQGSQLITDSIEGIHTINESVQASMKITETMHIRSSEIEKIIGMITDISSQINLLALNAAIEAARAGDAGKGFSVVASEVRNLAEQSATSANQIRALITEMQNGSRQSVEAMAKVFSDVERETVIVNDAGKTFGSIMSKIANISDNVQSVSATVQEISAGSEQILASTHDTVQSLEVSSGHTQNIAASMEEQLASMEEMVATTDTLHDLATELKMEISKFRVNEEVQVDEIQIEAPSEEIEDEVEALEEESSN</sequence>
<dbReference type="CDD" id="cd11386">
    <property type="entry name" value="MCP_signal"/>
    <property type="match status" value="1"/>
</dbReference>
<evidence type="ECO:0000313" key="12">
    <source>
        <dbReference type="Proteomes" id="UP001596071"/>
    </source>
</evidence>
<dbReference type="CDD" id="cd06225">
    <property type="entry name" value="HAMP"/>
    <property type="match status" value="1"/>
</dbReference>
<dbReference type="Gene3D" id="1.10.287.950">
    <property type="entry name" value="Methyl-accepting chemotaxis protein"/>
    <property type="match status" value="1"/>
</dbReference>
<reference evidence="12" key="1">
    <citation type="journal article" date="2019" name="Int. J. Syst. Evol. Microbiol.">
        <title>The Global Catalogue of Microorganisms (GCM) 10K type strain sequencing project: providing services to taxonomists for standard genome sequencing and annotation.</title>
        <authorList>
            <consortium name="The Broad Institute Genomics Platform"/>
            <consortium name="The Broad Institute Genome Sequencing Center for Infectious Disease"/>
            <person name="Wu L."/>
            <person name="Ma J."/>
        </authorList>
    </citation>
    <scope>NUCLEOTIDE SEQUENCE [LARGE SCALE GENOMIC DNA]</scope>
    <source>
        <strain evidence="12">KACC 11299</strain>
    </source>
</reference>
<keyword evidence="3 8" id="KW-0472">Membrane</keyword>
<evidence type="ECO:0000256" key="3">
    <source>
        <dbReference type="ARBA" id="ARBA00023136"/>
    </source>
</evidence>
<dbReference type="PROSITE" id="PS50885">
    <property type="entry name" value="HAMP"/>
    <property type="match status" value="1"/>
</dbReference>
<dbReference type="InterPro" id="IPR004090">
    <property type="entry name" value="Chemotax_Me-accpt_rcpt"/>
</dbReference>
<evidence type="ECO:0000256" key="2">
    <source>
        <dbReference type="ARBA" id="ARBA00022475"/>
    </source>
</evidence>
<evidence type="ECO:0000313" key="11">
    <source>
        <dbReference type="EMBL" id="MFC5604275.1"/>
    </source>
</evidence>
<comment type="subcellular location">
    <subcellularLocation>
        <location evidence="1">Cell membrane</location>
    </subcellularLocation>
</comment>
<dbReference type="PANTHER" id="PTHR32089">
    <property type="entry name" value="METHYL-ACCEPTING CHEMOTAXIS PROTEIN MCPB"/>
    <property type="match status" value="1"/>
</dbReference>
<dbReference type="PROSITE" id="PS50111">
    <property type="entry name" value="CHEMOTAXIS_TRANSDUC_2"/>
    <property type="match status" value="1"/>
</dbReference>
<dbReference type="PRINTS" id="PR00260">
    <property type="entry name" value="CHEMTRNSDUCR"/>
</dbReference>
<dbReference type="Proteomes" id="UP001596071">
    <property type="component" value="Unassembled WGS sequence"/>
</dbReference>
<dbReference type="Pfam" id="PF00672">
    <property type="entry name" value="HAMP"/>
    <property type="match status" value="1"/>
</dbReference>
<organism evidence="11 12">
    <name type="scientific">Sporosarcina koreensis</name>
    <dbReference type="NCBI Taxonomy" id="334735"/>
    <lineage>
        <taxon>Bacteria</taxon>
        <taxon>Bacillati</taxon>
        <taxon>Bacillota</taxon>
        <taxon>Bacilli</taxon>
        <taxon>Bacillales</taxon>
        <taxon>Caryophanaceae</taxon>
        <taxon>Sporosarcina</taxon>
    </lineage>
</organism>
<evidence type="ECO:0000259" key="9">
    <source>
        <dbReference type="PROSITE" id="PS50111"/>
    </source>
</evidence>
<comment type="similarity">
    <text evidence="5">Belongs to the methyl-accepting chemotaxis (MCP) protein family.</text>
</comment>
<protein>
    <submittedName>
        <fullName evidence="11">Methyl-accepting chemotaxis protein</fullName>
    </submittedName>
</protein>
<dbReference type="PANTHER" id="PTHR32089:SF112">
    <property type="entry name" value="LYSOZYME-LIKE PROTEIN-RELATED"/>
    <property type="match status" value="1"/>
</dbReference>
<gene>
    <name evidence="11" type="ORF">ACFPTP_13680</name>
</gene>
<keyword evidence="2" id="KW-1003">Cell membrane</keyword>
<feature type="domain" description="Methyl-accepting transducer" evidence="9">
    <location>
        <begin position="274"/>
        <end position="510"/>
    </location>
</feature>
<evidence type="ECO:0000256" key="5">
    <source>
        <dbReference type="ARBA" id="ARBA00029447"/>
    </source>
</evidence>
<comment type="caution">
    <text evidence="11">The sequence shown here is derived from an EMBL/GenBank/DDBJ whole genome shotgun (WGS) entry which is preliminary data.</text>
</comment>
<feature type="region of interest" description="Disordered" evidence="7">
    <location>
        <begin position="572"/>
        <end position="591"/>
    </location>
</feature>